<evidence type="ECO:0000313" key="3">
    <source>
        <dbReference type="EMBL" id="RBM03741.1"/>
    </source>
</evidence>
<evidence type="ECO:0000313" key="4">
    <source>
        <dbReference type="Proteomes" id="UP000252167"/>
    </source>
</evidence>
<dbReference type="Proteomes" id="UP000252167">
    <property type="component" value="Unassembled WGS sequence"/>
</dbReference>
<name>A0A365YM01_9MICC</name>
<proteinExistence type="predicted"/>
<comment type="caution">
    <text evidence="3">The sequence shown here is derived from an EMBL/GenBank/DDBJ whole genome shotgun (WGS) entry which is preliminary data.</text>
</comment>
<dbReference type="RefSeq" id="WP_047119051.1">
    <property type="nucleotide sequence ID" value="NZ_CM125969.1"/>
</dbReference>
<evidence type="ECO:0000256" key="1">
    <source>
        <dbReference type="SAM" id="MobiDB-lite"/>
    </source>
</evidence>
<keyword evidence="2" id="KW-0472">Membrane</keyword>
<feature type="region of interest" description="Disordered" evidence="1">
    <location>
        <begin position="1"/>
        <end position="26"/>
    </location>
</feature>
<keyword evidence="4" id="KW-1185">Reference proteome</keyword>
<feature type="compositionally biased region" description="Basic and acidic residues" evidence="1">
    <location>
        <begin position="8"/>
        <end position="26"/>
    </location>
</feature>
<dbReference type="EMBL" id="POAF01000001">
    <property type="protein sequence ID" value="RBM03741.1"/>
    <property type="molecule type" value="Genomic_DNA"/>
</dbReference>
<accession>A0A365YM01</accession>
<keyword evidence="2" id="KW-1133">Transmembrane helix</keyword>
<reference evidence="3 4" key="1">
    <citation type="submission" date="2018-01" db="EMBL/GenBank/DDBJ databases">
        <title>Glutamicibacter soli strain NHPC-3 Whole genome sequence and assembly.</title>
        <authorList>
            <person name="Choudhury P."/>
            <person name="Gupta D."/>
            <person name="Sengupta K."/>
            <person name="Jawed A."/>
            <person name="Sultana N."/>
            <person name="Saha P."/>
        </authorList>
    </citation>
    <scope>NUCLEOTIDE SEQUENCE [LARGE SCALE GENOMIC DNA]</scope>
    <source>
        <strain evidence="3 4">NHPC-3</strain>
    </source>
</reference>
<dbReference type="AlphaFoldDB" id="A0A365YM01"/>
<keyword evidence="2" id="KW-0812">Transmembrane</keyword>
<feature type="region of interest" description="Disordered" evidence="1">
    <location>
        <begin position="84"/>
        <end position="141"/>
    </location>
</feature>
<protein>
    <submittedName>
        <fullName evidence="3">DUF3099 domain-containing protein</fullName>
    </submittedName>
</protein>
<feature type="compositionally biased region" description="Basic and acidic residues" evidence="1">
    <location>
        <begin position="126"/>
        <end position="141"/>
    </location>
</feature>
<evidence type="ECO:0000256" key="2">
    <source>
        <dbReference type="SAM" id="Phobius"/>
    </source>
</evidence>
<dbReference type="InterPro" id="IPR021449">
    <property type="entry name" value="DUF3099"/>
</dbReference>
<sequence length="141" mass="15657">MSHQHAHHGSDEPHVHRITEARESHTVEQDTRVRKYTITMTVRVVCFVLAFFTTDWLRWFFLIGAIFLPYVAVVIANGGADITRRQPPAEFYEPTGPEALEGGHANVAPAPEGAEIIDGTLVEDEQPPRDPGDDTANGKEN</sequence>
<gene>
    <name evidence="3" type="ORF">C1H84_00045</name>
</gene>
<feature type="transmembrane region" description="Helical" evidence="2">
    <location>
        <begin position="59"/>
        <end position="80"/>
    </location>
</feature>
<organism evidence="3 4">
    <name type="scientific">Glutamicibacter soli</name>
    <dbReference type="NCBI Taxonomy" id="453836"/>
    <lineage>
        <taxon>Bacteria</taxon>
        <taxon>Bacillati</taxon>
        <taxon>Actinomycetota</taxon>
        <taxon>Actinomycetes</taxon>
        <taxon>Micrococcales</taxon>
        <taxon>Micrococcaceae</taxon>
        <taxon>Glutamicibacter</taxon>
    </lineage>
</organism>
<dbReference type="Pfam" id="PF11298">
    <property type="entry name" value="DUF3099"/>
    <property type="match status" value="1"/>
</dbReference>